<comment type="catalytic activity">
    <reaction evidence="4 5">
        <text>dUTP + H2O = dUMP + diphosphate + H(+)</text>
        <dbReference type="Rhea" id="RHEA:10248"/>
        <dbReference type="ChEBI" id="CHEBI:15377"/>
        <dbReference type="ChEBI" id="CHEBI:15378"/>
        <dbReference type="ChEBI" id="CHEBI:33019"/>
        <dbReference type="ChEBI" id="CHEBI:61555"/>
        <dbReference type="ChEBI" id="CHEBI:246422"/>
        <dbReference type="EC" id="3.6.1.23"/>
    </reaction>
</comment>
<dbReference type="Gene3D" id="2.70.40.10">
    <property type="match status" value="1"/>
</dbReference>
<dbReference type="InterPro" id="IPR029054">
    <property type="entry name" value="dUTPase-like"/>
</dbReference>
<protein>
    <recommendedName>
        <fullName evidence="5">Deoxyuridine 5'-triphosphate nucleotidohydrolase</fullName>
        <shortName evidence="5">dUTPase</shortName>
        <ecNumber evidence="5">3.6.1.23</ecNumber>
    </recommendedName>
    <alternativeName>
        <fullName evidence="5">dUTP pyrophosphatase</fullName>
    </alternativeName>
</protein>
<dbReference type="GO" id="GO:0046081">
    <property type="term" value="P:dUTP catabolic process"/>
    <property type="evidence" value="ECO:0007669"/>
    <property type="project" value="InterPro"/>
</dbReference>
<comment type="function">
    <text evidence="5">This enzyme is involved in nucleotide metabolism: it produces dUMP, the immediate precursor of thymidine nucleotides and it decreases the intracellular concentration of dUTP so that uracil cannot be incorporated into DNA.</text>
</comment>
<keyword evidence="2 5" id="KW-0378">Hydrolase</keyword>
<dbReference type="InterPro" id="IPR008181">
    <property type="entry name" value="dUTPase"/>
</dbReference>
<dbReference type="InterPro" id="IPR033704">
    <property type="entry name" value="dUTPase_trimeric"/>
</dbReference>
<feature type="domain" description="dUTPase-like" evidence="6">
    <location>
        <begin position="17"/>
        <end position="149"/>
    </location>
</feature>
<evidence type="ECO:0000256" key="2">
    <source>
        <dbReference type="ARBA" id="ARBA00022801"/>
    </source>
</evidence>
<dbReference type="GO" id="GO:0000287">
    <property type="term" value="F:magnesium ion binding"/>
    <property type="evidence" value="ECO:0007669"/>
    <property type="project" value="UniProtKB-UniRule"/>
</dbReference>
<comment type="caution">
    <text evidence="7">The sequence shown here is derived from an EMBL/GenBank/DDBJ whole genome shotgun (WGS) entry which is preliminary data.</text>
</comment>
<dbReference type="CDD" id="cd07557">
    <property type="entry name" value="trimeric_dUTPase"/>
    <property type="match status" value="1"/>
</dbReference>
<evidence type="ECO:0000256" key="5">
    <source>
        <dbReference type="HAMAP-Rule" id="MF_00116"/>
    </source>
</evidence>
<keyword evidence="8" id="KW-1185">Reference proteome</keyword>
<accession>A0A919Y3W6</accession>
<evidence type="ECO:0000313" key="7">
    <source>
        <dbReference type="EMBL" id="GIO41868.1"/>
    </source>
</evidence>
<evidence type="ECO:0000313" key="8">
    <source>
        <dbReference type="Proteomes" id="UP000678895"/>
    </source>
</evidence>
<dbReference type="GO" id="GO:0006226">
    <property type="term" value="P:dUMP biosynthetic process"/>
    <property type="evidence" value="ECO:0007669"/>
    <property type="project" value="UniProtKB-UniRule"/>
</dbReference>
<dbReference type="EC" id="3.6.1.23" evidence="5"/>
<dbReference type="Pfam" id="PF00692">
    <property type="entry name" value="dUTPase"/>
    <property type="match status" value="1"/>
</dbReference>
<dbReference type="SUPFAM" id="SSF51283">
    <property type="entry name" value="dUTPase-like"/>
    <property type="match status" value="1"/>
</dbReference>
<feature type="binding site" evidence="5">
    <location>
        <position position="83"/>
    </location>
    <ligand>
        <name>substrate</name>
    </ligand>
</feature>
<dbReference type="PANTHER" id="PTHR11241">
    <property type="entry name" value="DEOXYURIDINE 5'-TRIPHOSPHATE NUCLEOTIDOHYDROLASE"/>
    <property type="match status" value="1"/>
</dbReference>
<evidence type="ECO:0000256" key="3">
    <source>
        <dbReference type="ARBA" id="ARBA00023080"/>
    </source>
</evidence>
<dbReference type="EMBL" id="BORS01000004">
    <property type="protein sequence ID" value="GIO41868.1"/>
    <property type="molecule type" value="Genomic_DNA"/>
</dbReference>
<sequence>MNLSYNVQLKRLAGNEDIEIPRKMSELASGFDLYAAVTEDLILHPGQRALVPTGIALAMPGGLEAQIRPRSGLAFKHGITCLNTPGTIDADYRGEIKVLLVNLGQEPFTISRNERIAQMVFQIVPEVELTQVDELSETVRGAGGFGHTGTK</sequence>
<feature type="binding site" evidence="5">
    <location>
        <begin position="87"/>
        <end position="89"/>
    </location>
    <ligand>
        <name>substrate</name>
    </ligand>
</feature>
<organism evidence="7 8">
    <name type="scientific">Paenibacillus apis</name>
    <dbReference type="NCBI Taxonomy" id="1792174"/>
    <lineage>
        <taxon>Bacteria</taxon>
        <taxon>Bacillati</taxon>
        <taxon>Bacillota</taxon>
        <taxon>Bacilli</taxon>
        <taxon>Bacillales</taxon>
        <taxon>Paenibacillaceae</taxon>
        <taxon>Paenibacillus</taxon>
    </lineage>
</organism>
<keyword evidence="3 5" id="KW-0546">Nucleotide metabolism</keyword>
<dbReference type="HAMAP" id="MF_00116">
    <property type="entry name" value="dUTPase_bact"/>
    <property type="match status" value="1"/>
</dbReference>
<dbReference type="RefSeq" id="WP_044478407.1">
    <property type="nucleotide sequence ID" value="NZ_BORS01000004.1"/>
</dbReference>
<dbReference type="Proteomes" id="UP000678895">
    <property type="component" value="Unassembled WGS sequence"/>
</dbReference>
<dbReference type="AlphaFoldDB" id="A0A919Y3W6"/>
<gene>
    <name evidence="5 7" type="primary">dut</name>
    <name evidence="7" type="ORF">J41TS4_16260</name>
</gene>
<keyword evidence="5" id="KW-0479">Metal-binding</keyword>
<comment type="cofactor">
    <cofactor evidence="5">
        <name>Mg(2+)</name>
        <dbReference type="ChEBI" id="CHEBI:18420"/>
    </cofactor>
</comment>
<evidence type="ECO:0000259" key="6">
    <source>
        <dbReference type="Pfam" id="PF00692"/>
    </source>
</evidence>
<comment type="similarity">
    <text evidence="1 5">Belongs to the dUTPase family.</text>
</comment>
<dbReference type="InterPro" id="IPR036157">
    <property type="entry name" value="dUTPase-like_sf"/>
</dbReference>
<reference evidence="7" key="1">
    <citation type="submission" date="2021-03" db="EMBL/GenBank/DDBJ databases">
        <title>Antimicrobial resistance genes in bacteria isolated from Japanese honey, and their potential for conferring macrolide and lincosamide resistance in the American foulbrood pathogen Paenibacillus larvae.</title>
        <authorList>
            <person name="Okamoto M."/>
            <person name="Kumagai M."/>
            <person name="Kanamori H."/>
            <person name="Takamatsu D."/>
        </authorList>
    </citation>
    <scope>NUCLEOTIDE SEQUENCE</scope>
    <source>
        <strain evidence="7">J41TS4</strain>
    </source>
</reference>
<dbReference type="NCBIfam" id="TIGR00576">
    <property type="entry name" value="dut"/>
    <property type="match status" value="1"/>
</dbReference>
<comment type="caution">
    <text evidence="5">Lacks conserved residue(s) required for the propagation of feature annotation.</text>
</comment>
<dbReference type="PANTHER" id="PTHR11241:SF0">
    <property type="entry name" value="DEOXYURIDINE 5'-TRIPHOSPHATE NUCLEOTIDOHYDROLASE"/>
    <property type="match status" value="1"/>
</dbReference>
<feature type="binding site" evidence="5">
    <location>
        <begin position="70"/>
        <end position="72"/>
    </location>
    <ligand>
        <name>substrate</name>
    </ligand>
</feature>
<keyword evidence="5" id="KW-0460">Magnesium</keyword>
<dbReference type="GO" id="GO:0004170">
    <property type="term" value="F:dUTP diphosphatase activity"/>
    <property type="evidence" value="ECO:0007669"/>
    <property type="project" value="UniProtKB-UniRule"/>
</dbReference>
<evidence type="ECO:0000256" key="1">
    <source>
        <dbReference type="ARBA" id="ARBA00006581"/>
    </source>
</evidence>
<name>A0A919Y3W6_9BACL</name>
<comment type="pathway">
    <text evidence="5">Pyrimidine metabolism; dUMP biosynthesis; dUMP from dCTP (dUTP route): step 2/2.</text>
</comment>
<dbReference type="NCBIfam" id="NF001862">
    <property type="entry name" value="PRK00601.1"/>
    <property type="match status" value="1"/>
</dbReference>
<proteinExistence type="inferred from homology"/>
<evidence type="ECO:0000256" key="4">
    <source>
        <dbReference type="ARBA" id="ARBA00047686"/>
    </source>
</evidence>